<reference evidence="2" key="2">
    <citation type="submission" date="2016-05" db="EMBL/GenBank/DDBJ databases">
        <title>Comparative analysis highlights variable genome content of wheat rusts and divergence of the mating loci.</title>
        <authorList>
            <person name="Cuomo C.A."/>
            <person name="Bakkeren G."/>
            <person name="Szabo L."/>
            <person name="Khalil H."/>
            <person name="Joly D."/>
            <person name="Goldberg J."/>
            <person name="Young S."/>
            <person name="Zeng Q."/>
            <person name="Fellers J."/>
        </authorList>
    </citation>
    <scope>NUCLEOTIDE SEQUENCE [LARGE SCALE GENOMIC DNA]</scope>
    <source>
        <strain evidence="2">1-1 BBBD Race 1</strain>
    </source>
</reference>
<evidence type="ECO:0000313" key="4">
    <source>
        <dbReference type="Proteomes" id="UP000005240"/>
    </source>
</evidence>
<reference evidence="3" key="4">
    <citation type="submission" date="2025-05" db="UniProtKB">
        <authorList>
            <consortium name="EnsemblFungi"/>
        </authorList>
    </citation>
    <scope>IDENTIFICATION</scope>
    <source>
        <strain evidence="3">isolate 1-1 / race 1 (BBBD)</strain>
    </source>
</reference>
<feature type="compositionally biased region" description="Basic residues" evidence="1">
    <location>
        <begin position="1"/>
        <end position="17"/>
    </location>
</feature>
<dbReference type="EnsemblFungi" id="PTTG_28669-t43_1">
    <property type="protein sequence ID" value="PTTG_28669-t43_1-p1"/>
    <property type="gene ID" value="PTTG_28669"/>
</dbReference>
<gene>
    <name evidence="2" type="ORF">PTTG_28669</name>
</gene>
<accession>A0A180GC57</accession>
<feature type="region of interest" description="Disordered" evidence="1">
    <location>
        <begin position="1"/>
        <end position="128"/>
    </location>
</feature>
<evidence type="ECO:0000313" key="2">
    <source>
        <dbReference type="EMBL" id="OAV89483.1"/>
    </source>
</evidence>
<reference evidence="3 4" key="3">
    <citation type="journal article" date="2017" name="G3 (Bethesda)">
        <title>Comparative analysis highlights variable genome content of wheat rusts and divergence of the mating loci.</title>
        <authorList>
            <person name="Cuomo C.A."/>
            <person name="Bakkeren G."/>
            <person name="Khalil H.B."/>
            <person name="Panwar V."/>
            <person name="Joly D."/>
            <person name="Linning R."/>
            <person name="Sakthikumar S."/>
            <person name="Song X."/>
            <person name="Adiconis X."/>
            <person name="Fan L."/>
            <person name="Goldberg J.M."/>
            <person name="Levin J.Z."/>
            <person name="Young S."/>
            <person name="Zeng Q."/>
            <person name="Anikster Y."/>
            <person name="Bruce M."/>
            <person name="Wang M."/>
            <person name="Yin C."/>
            <person name="McCallum B."/>
            <person name="Szabo L.J."/>
            <person name="Hulbert S."/>
            <person name="Chen X."/>
            <person name="Fellers J.P."/>
        </authorList>
    </citation>
    <scope>NUCLEOTIDE SEQUENCE</scope>
    <source>
        <strain evidence="4">Isolate 1-1 / race 1 (BBBD)</strain>
        <strain evidence="3">isolate 1-1 / race 1 (BBBD)</strain>
    </source>
</reference>
<dbReference type="Proteomes" id="UP000005240">
    <property type="component" value="Unassembled WGS sequence"/>
</dbReference>
<feature type="compositionally biased region" description="Basic and acidic residues" evidence="1">
    <location>
        <begin position="83"/>
        <end position="100"/>
    </location>
</feature>
<organism evidence="2">
    <name type="scientific">Puccinia triticina (isolate 1-1 / race 1 (BBBD))</name>
    <name type="common">Brown leaf rust fungus</name>
    <dbReference type="NCBI Taxonomy" id="630390"/>
    <lineage>
        <taxon>Eukaryota</taxon>
        <taxon>Fungi</taxon>
        <taxon>Dikarya</taxon>
        <taxon>Basidiomycota</taxon>
        <taxon>Pucciniomycotina</taxon>
        <taxon>Pucciniomycetes</taxon>
        <taxon>Pucciniales</taxon>
        <taxon>Pucciniaceae</taxon>
        <taxon>Puccinia</taxon>
    </lineage>
</organism>
<reference evidence="2" key="1">
    <citation type="submission" date="2009-11" db="EMBL/GenBank/DDBJ databases">
        <authorList>
            <consortium name="The Broad Institute Genome Sequencing Platform"/>
            <person name="Ward D."/>
            <person name="Feldgarden M."/>
            <person name="Earl A."/>
            <person name="Young S.K."/>
            <person name="Zeng Q."/>
            <person name="Koehrsen M."/>
            <person name="Alvarado L."/>
            <person name="Berlin A."/>
            <person name="Bochicchio J."/>
            <person name="Borenstein D."/>
            <person name="Chapman S.B."/>
            <person name="Chen Z."/>
            <person name="Engels R."/>
            <person name="Freedman E."/>
            <person name="Gellesch M."/>
            <person name="Goldberg J."/>
            <person name="Griggs A."/>
            <person name="Gujja S."/>
            <person name="Heilman E."/>
            <person name="Heiman D."/>
            <person name="Hepburn T."/>
            <person name="Howarth C."/>
            <person name="Jen D."/>
            <person name="Larson L."/>
            <person name="Lewis B."/>
            <person name="Mehta T."/>
            <person name="Park D."/>
            <person name="Pearson M."/>
            <person name="Roberts A."/>
            <person name="Saif S."/>
            <person name="Shea T."/>
            <person name="Shenoy N."/>
            <person name="Sisk P."/>
            <person name="Stolte C."/>
            <person name="Sykes S."/>
            <person name="Thomson T."/>
            <person name="Walk T."/>
            <person name="White J."/>
            <person name="Yandava C."/>
            <person name="Izard J."/>
            <person name="Baranova O.V."/>
            <person name="Blanton J.M."/>
            <person name="Tanner A.C."/>
            <person name="Dewhirst F.E."/>
            <person name="Haas B."/>
            <person name="Nusbaum C."/>
            <person name="Birren B."/>
        </authorList>
    </citation>
    <scope>NUCLEOTIDE SEQUENCE [LARGE SCALE GENOMIC DNA]</scope>
    <source>
        <strain evidence="2">1-1 BBBD Race 1</strain>
    </source>
</reference>
<proteinExistence type="predicted"/>
<dbReference type="EMBL" id="ADAS02000126">
    <property type="protein sequence ID" value="OAV89483.1"/>
    <property type="molecule type" value="Genomic_DNA"/>
</dbReference>
<keyword evidence="4" id="KW-1185">Reference proteome</keyword>
<name>A0A180GC57_PUCT1</name>
<sequence length="469" mass="52033">MGQVKIKGRRLVRRNSKKREPPRAIGQDIQQAVPPKKPKKVTIAKASTRKIATRSSSKAPEGGEGGAETGKGRSEEEQAGGEDIGRELWEVAKGGTEKEAQGSGTDDPVDIRRDSPRTSRAEHGKHDLQGAMLDMIRWRKGRRRKARQVKPSYSIRYALGWEEQSSKDIPPTQSTPSPTTPGSPISTYPPSSTIPPPSPLHVHIRLSEKQLCPCRSQASRFQPRARATFRGAPLPLTIFNEAWQDKVILHTAEKRVKSDTGDTDRYTGYPYPSKYLQTYQEWSINHQGFLAAVRKIPTHANLAAWLVAHKQNSNMIIWREGYMTALRYDIHVRNNALTHRVALPNRTLSVANFSVLRKEILLKVHAKAIRFGETDFPDNPYAAGACRFGWDPTTGQPPAKKDDPSTKTPLHLQHHTAKGNSKPGPDTPKGPSGTNQPQRQGARVQPLRCAKKSGLLAQRSGLSLHPQAK</sequence>
<evidence type="ECO:0000256" key="1">
    <source>
        <dbReference type="SAM" id="MobiDB-lite"/>
    </source>
</evidence>
<dbReference type="VEuPathDB" id="FungiDB:PTTG_28669"/>
<feature type="compositionally biased region" description="Basic residues" evidence="1">
    <location>
        <begin position="36"/>
        <end position="52"/>
    </location>
</feature>
<feature type="compositionally biased region" description="Basic and acidic residues" evidence="1">
    <location>
        <begin position="109"/>
        <end position="128"/>
    </location>
</feature>
<feature type="region of interest" description="Disordered" evidence="1">
    <location>
        <begin position="164"/>
        <end position="200"/>
    </location>
</feature>
<dbReference type="AlphaFoldDB" id="A0A180GC57"/>
<evidence type="ECO:0000313" key="3">
    <source>
        <dbReference type="EnsemblFungi" id="PTTG_28669-t43_1-p1"/>
    </source>
</evidence>
<protein>
    <submittedName>
        <fullName evidence="2 3">Uncharacterized protein</fullName>
    </submittedName>
</protein>
<feature type="compositionally biased region" description="Low complexity" evidence="1">
    <location>
        <begin position="169"/>
        <end position="191"/>
    </location>
</feature>
<feature type="region of interest" description="Disordered" evidence="1">
    <location>
        <begin position="387"/>
        <end position="469"/>
    </location>
</feature>